<dbReference type="InterPro" id="IPR012296">
    <property type="entry name" value="Nuclease_put_TT1808"/>
</dbReference>
<dbReference type="SUPFAM" id="SSF52980">
    <property type="entry name" value="Restriction endonuclease-like"/>
    <property type="match status" value="1"/>
</dbReference>
<dbReference type="Proteomes" id="UP000707356">
    <property type="component" value="Unassembled WGS sequence"/>
</dbReference>
<reference evidence="2" key="2">
    <citation type="journal article" date="2022" name="Microbiol. Resour. Announc.">
        <title>Metagenome Sequencing to Explore Phylogenomics of Terrestrial Cyanobacteria.</title>
        <authorList>
            <person name="Ward R.D."/>
            <person name="Stajich J.E."/>
            <person name="Johansen J.R."/>
            <person name="Huntemann M."/>
            <person name="Clum A."/>
            <person name="Foster B."/>
            <person name="Foster B."/>
            <person name="Roux S."/>
            <person name="Palaniappan K."/>
            <person name="Varghese N."/>
            <person name="Mukherjee S."/>
            <person name="Reddy T.B.K."/>
            <person name="Daum C."/>
            <person name="Copeland A."/>
            <person name="Chen I.A."/>
            <person name="Ivanova N.N."/>
            <person name="Kyrpides N.C."/>
            <person name="Shapiro N."/>
            <person name="Eloe-Fadrosh E.A."/>
            <person name="Pietrasiak N."/>
        </authorList>
    </citation>
    <scope>NUCLEOTIDE SEQUENCE</scope>
    <source>
        <strain evidence="2">GSE-TBD4-15B</strain>
    </source>
</reference>
<evidence type="ECO:0000313" key="2">
    <source>
        <dbReference type="EMBL" id="MBW4466101.1"/>
    </source>
</evidence>
<dbReference type="Gene3D" id="3.90.1570.10">
    <property type="entry name" value="tt1808, chain A"/>
    <property type="match status" value="1"/>
</dbReference>
<dbReference type="InterPro" id="IPR008538">
    <property type="entry name" value="Uma2"/>
</dbReference>
<evidence type="ECO:0000259" key="1">
    <source>
        <dbReference type="Pfam" id="PF05685"/>
    </source>
</evidence>
<reference evidence="2" key="1">
    <citation type="submission" date="2021-05" db="EMBL/GenBank/DDBJ databases">
        <authorList>
            <person name="Pietrasiak N."/>
            <person name="Ward R."/>
            <person name="Stajich J.E."/>
            <person name="Kurbessoian T."/>
        </authorList>
    </citation>
    <scope>NUCLEOTIDE SEQUENCE</scope>
    <source>
        <strain evidence="2">GSE-TBD4-15B</strain>
    </source>
</reference>
<dbReference type="GO" id="GO:0004519">
    <property type="term" value="F:endonuclease activity"/>
    <property type="evidence" value="ECO:0007669"/>
    <property type="project" value="UniProtKB-KW"/>
</dbReference>
<organism evidence="2 3">
    <name type="scientific">Pegethrix bostrychoides GSE-TBD4-15B</name>
    <dbReference type="NCBI Taxonomy" id="2839662"/>
    <lineage>
        <taxon>Bacteria</taxon>
        <taxon>Bacillati</taxon>
        <taxon>Cyanobacteriota</taxon>
        <taxon>Cyanophyceae</taxon>
        <taxon>Oculatellales</taxon>
        <taxon>Oculatellaceae</taxon>
        <taxon>Pegethrix</taxon>
    </lineage>
</organism>
<dbReference type="Pfam" id="PF05685">
    <property type="entry name" value="Uma2"/>
    <property type="match status" value="1"/>
</dbReference>
<keyword evidence="2" id="KW-0540">Nuclease</keyword>
<gene>
    <name evidence="2" type="ORF">KME07_11775</name>
</gene>
<keyword evidence="2" id="KW-0255">Endonuclease</keyword>
<comment type="caution">
    <text evidence="2">The sequence shown here is derived from an EMBL/GenBank/DDBJ whole genome shotgun (WGS) entry which is preliminary data.</text>
</comment>
<proteinExistence type="predicted"/>
<dbReference type="EMBL" id="JAHHHV010000065">
    <property type="protein sequence ID" value="MBW4466101.1"/>
    <property type="molecule type" value="Genomic_DNA"/>
</dbReference>
<protein>
    <submittedName>
        <fullName evidence="2">Uma2 family endonuclease</fullName>
    </submittedName>
</protein>
<accession>A0A951PAK9</accession>
<keyword evidence="2" id="KW-0378">Hydrolase</keyword>
<evidence type="ECO:0000313" key="3">
    <source>
        <dbReference type="Proteomes" id="UP000707356"/>
    </source>
</evidence>
<dbReference type="CDD" id="cd06260">
    <property type="entry name" value="DUF820-like"/>
    <property type="match status" value="1"/>
</dbReference>
<feature type="domain" description="Putative restriction endonuclease" evidence="1">
    <location>
        <begin position="12"/>
        <end position="186"/>
    </location>
</feature>
<name>A0A951PAK9_9CYAN</name>
<sequence length="196" mass="22306">MTKISTSERLSFDEYLAYDNETDTRYELVTGALVEMPPESDDNNDIAKRLLAELLKYFPIHLIAYKDTEIEVSGRLAKCCLPDLMLHTKASKVALLGSARATLTRDMSPPALIIEIVSPGSANRNRDYRHKHTEYAARGVSEYWIVDPELQQITVCKWHDGQYEDMLFKNQDHLMSETLLNSELTVADLFGQHGLK</sequence>
<dbReference type="InterPro" id="IPR011335">
    <property type="entry name" value="Restrct_endonuc-II-like"/>
</dbReference>
<dbReference type="AlphaFoldDB" id="A0A951PAK9"/>
<dbReference type="PANTHER" id="PTHR34107">
    <property type="entry name" value="SLL0198 PROTEIN-RELATED"/>
    <property type="match status" value="1"/>
</dbReference>
<dbReference type="PANTHER" id="PTHR34107:SF2">
    <property type="entry name" value="SLL0888 PROTEIN"/>
    <property type="match status" value="1"/>
</dbReference>